<reference evidence="1" key="1">
    <citation type="submission" date="2020-08" db="EMBL/GenBank/DDBJ databases">
        <title>Genome public.</title>
        <authorList>
            <person name="Liu C."/>
            <person name="Sun Q."/>
        </authorList>
    </citation>
    <scope>NUCLEOTIDE SEQUENCE</scope>
    <source>
        <strain evidence="1">BX21</strain>
    </source>
</reference>
<dbReference type="Proteomes" id="UP000601171">
    <property type="component" value="Unassembled WGS sequence"/>
</dbReference>
<protein>
    <submittedName>
        <fullName evidence="1">Uncharacterized protein</fullName>
    </submittedName>
</protein>
<gene>
    <name evidence="1" type="ORF">H8707_06825</name>
</gene>
<sequence length="108" mass="11822">MVKSEKTKKMSSIENVPDEVVAVLTAAIASKQGINANDVKIKRIRKLNNNINFEDNPDELIAVIAAAIQVGLGLDIPDIRIKTIKRAPQNSNAWASMGRMEQLLGKLN</sequence>
<keyword evidence="2" id="KW-1185">Reference proteome</keyword>
<evidence type="ECO:0000313" key="1">
    <source>
        <dbReference type="EMBL" id="MBC8587949.1"/>
    </source>
</evidence>
<dbReference type="EMBL" id="JACRTG010000016">
    <property type="protein sequence ID" value="MBC8587949.1"/>
    <property type="molecule type" value="Genomic_DNA"/>
</dbReference>
<organism evidence="1 2">
    <name type="scientific">Paratissierella segnis</name>
    <dbReference type="NCBI Taxonomy" id="2763679"/>
    <lineage>
        <taxon>Bacteria</taxon>
        <taxon>Bacillati</taxon>
        <taxon>Bacillota</taxon>
        <taxon>Tissierellia</taxon>
        <taxon>Tissierellales</taxon>
        <taxon>Tissierellaceae</taxon>
        <taxon>Paratissierella</taxon>
    </lineage>
</organism>
<evidence type="ECO:0000313" key="2">
    <source>
        <dbReference type="Proteomes" id="UP000601171"/>
    </source>
</evidence>
<name>A0A926EX67_9FIRM</name>
<proteinExistence type="predicted"/>
<comment type="caution">
    <text evidence="1">The sequence shown here is derived from an EMBL/GenBank/DDBJ whole genome shotgun (WGS) entry which is preliminary data.</text>
</comment>
<accession>A0A926EX67</accession>
<dbReference type="RefSeq" id="WP_262429393.1">
    <property type="nucleotide sequence ID" value="NZ_JACRTG010000016.1"/>
</dbReference>
<dbReference type="AlphaFoldDB" id="A0A926EX67"/>